<proteinExistence type="predicted"/>
<dbReference type="EMBL" id="CP036259">
    <property type="protein sequence ID" value="QDR80192.1"/>
    <property type="molecule type" value="Genomic_DNA"/>
</dbReference>
<name>A0A517DS54_9FIRM</name>
<dbReference type="RefSeq" id="WP_144349760.1">
    <property type="nucleotide sequence ID" value="NZ_CP036259.1"/>
</dbReference>
<dbReference type="KEGG" id="sted:SPTER_15090"/>
<dbReference type="InterPro" id="IPR023430">
    <property type="entry name" value="Pept_HybD-like_dom_sf"/>
</dbReference>
<reference evidence="1 2" key="1">
    <citation type="submission" date="2019-02" db="EMBL/GenBank/DDBJ databases">
        <title>Closed genome of Sporomusa termitida DSM 4440.</title>
        <authorList>
            <person name="Poehlein A."/>
            <person name="Daniel R."/>
        </authorList>
    </citation>
    <scope>NUCLEOTIDE SEQUENCE [LARGE SCALE GENOMIC DNA]</scope>
    <source>
        <strain evidence="1 2">DSM 4440</strain>
    </source>
</reference>
<organism evidence="1 2">
    <name type="scientific">Sporomusa termitida</name>
    <dbReference type="NCBI Taxonomy" id="2377"/>
    <lineage>
        <taxon>Bacteria</taxon>
        <taxon>Bacillati</taxon>
        <taxon>Bacillota</taxon>
        <taxon>Negativicutes</taxon>
        <taxon>Selenomonadales</taxon>
        <taxon>Sporomusaceae</taxon>
        <taxon>Sporomusa</taxon>
    </lineage>
</organism>
<dbReference type="Proteomes" id="UP000320776">
    <property type="component" value="Chromosome"/>
</dbReference>
<dbReference type="AlphaFoldDB" id="A0A517DS54"/>
<keyword evidence="2" id="KW-1185">Reference proteome</keyword>
<dbReference type="NCBIfam" id="TIGR02841">
    <property type="entry name" value="spore_YyaC"/>
    <property type="match status" value="1"/>
</dbReference>
<gene>
    <name evidence="1" type="ORF">SPTER_15090</name>
</gene>
<evidence type="ECO:0000313" key="2">
    <source>
        <dbReference type="Proteomes" id="UP000320776"/>
    </source>
</evidence>
<dbReference type="InterPro" id="IPR009665">
    <property type="entry name" value="YyaC"/>
</dbReference>
<dbReference type="SUPFAM" id="SSF53163">
    <property type="entry name" value="HybD-like"/>
    <property type="match status" value="1"/>
</dbReference>
<dbReference type="Pfam" id="PF06866">
    <property type="entry name" value="DUF1256"/>
    <property type="match status" value="1"/>
</dbReference>
<sequence>MAKNILNKLTVNLYDTDNIRGKIYEHLIMLLKCQEGHAIRPLVALCIGSDRYTGDALGPLIGTQLEEHTDCSVYGTLDHPVHAGNFVETVNIINHRYHHPLIIAIDACLGKAHEIGNIEIWQGGLAAGIAVGNRLPTVGDISVIGVVNAQSQIGYLDLQSTPLSKVMKLSKAISEALVDCVNTAMVEAMPACTQSAAK</sequence>
<protein>
    <submittedName>
        <fullName evidence="1">Putative sporulation protein YyaC</fullName>
    </submittedName>
</protein>
<accession>A0A517DS54</accession>
<dbReference type="OrthoDB" id="9815953at2"/>
<evidence type="ECO:0000313" key="1">
    <source>
        <dbReference type="EMBL" id="QDR80192.1"/>
    </source>
</evidence>